<dbReference type="GO" id="GO:0005737">
    <property type="term" value="C:cytoplasm"/>
    <property type="evidence" value="ECO:0007669"/>
    <property type="project" value="UniProtKB-SubCell"/>
</dbReference>
<feature type="binding site" evidence="9">
    <location>
        <position position="58"/>
    </location>
    <ligand>
        <name>cob(II)alamin</name>
        <dbReference type="ChEBI" id="CHEBI:16304"/>
    </ligand>
</feature>
<keyword evidence="7 9" id="KW-0408">Iron</keyword>
<comment type="caution">
    <text evidence="9">Lacks conserved residue(s) required for the propagation of feature annotation.</text>
</comment>
<dbReference type="Pfam" id="PF13484">
    <property type="entry name" value="Fer4_16"/>
    <property type="match status" value="1"/>
</dbReference>
<dbReference type="PROSITE" id="PS51379">
    <property type="entry name" value="4FE4S_FER_2"/>
    <property type="match status" value="1"/>
</dbReference>
<feature type="binding site" evidence="9">
    <location>
        <position position="194"/>
    </location>
    <ligand>
        <name>[4Fe-4S] cluster</name>
        <dbReference type="ChEBI" id="CHEBI:49883"/>
        <label>1</label>
    </ligand>
</feature>
<feature type="binding site" evidence="9">
    <location>
        <begin position="244"/>
        <end position="245"/>
    </location>
    <ligand>
        <name>cob(II)alamin</name>
        <dbReference type="ChEBI" id="CHEBI:16304"/>
    </ligand>
</feature>
<dbReference type="PANTHER" id="PTHR30002">
    <property type="entry name" value="EPOXYQUEUOSINE REDUCTASE"/>
    <property type="match status" value="1"/>
</dbReference>
<feature type="binding site" evidence="9">
    <location>
        <position position="219"/>
    </location>
    <ligand>
        <name>cob(II)alamin</name>
        <dbReference type="ChEBI" id="CHEBI:16304"/>
    </ligand>
</feature>
<dbReference type="NCBIfam" id="TIGR00276">
    <property type="entry name" value="tRNA epoxyqueuosine(34) reductase QueG"/>
    <property type="match status" value="1"/>
</dbReference>
<evidence type="ECO:0000313" key="12">
    <source>
        <dbReference type="Proteomes" id="UP000196027"/>
    </source>
</evidence>
<feature type="binding site" evidence="9">
    <location>
        <position position="157"/>
    </location>
    <ligand>
        <name>cob(II)alamin</name>
        <dbReference type="ChEBI" id="CHEBI:16304"/>
    </ligand>
</feature>
<dbReference type="Pfam" id="PF08331">
    <property type="entry name" value="QueG_DUF1730"/>
    <property type="match status" value="1"/>
</dbReference>
<comment type="cofactor">
    <cofactor evidence="9">
        <name>[4Fe-4S] cluster</name>
        <dbReference type="ChEBI" id="CHEBI:49883"/>
    </cofactor>
    <text evidence="9">Binds 2 [4Fe-4S] clusters per monomer.</text>
</comment>
<keyword evidence="1 9" id="KW-0004">4Fe-4S</keyword>
<feature type="active site" description="Proton donor" evidence="9">
    <location>
        <position position="136"/>
    </location>
</feature>
<keyword evidence="8 9" id="KW-0411">Iron-sulfur</keyword>
<dbReference type="KEGG" id="ome:OLMES_1827"/>
<dbReference type="InterPro" id="IPR004453">
    <property type="entry name" value="QueG"/>
</dbReference>
<protein>
    <recommendedName>
        <fullName evidence="9">Epoxyqueuosine reductase</fullName>
        <ecNumber evidence="9">1.17.99.6</ecNumber>
    </recommendedName>
    <alternativeName>
        <fullName evidence="9">Queuosine biosynthesis protein QueG</fullName>
    </alternativeName>
</protein>
<dbReference type="InterPro" id="IPR017900">
    <property type="entry name" value="4Fe4S_Fe_S_CS"/>
</dbReference>
<feature type="binding site" evidence="9">
    <location>
        <position position="201"/>
    </location>
    <ligand>
        <name>[4Fe-4S] cluster</name>
        <dbReference type="ChEBI" id="CHEBI:49883"/>
        <label>2</label>
    </ligand>
</feature>
<dbReference type="PROSITE" id="PS00198">
    <property type="entry name" value="4FE4S_FER_1"/>
    <property type="match status" value="1"/>
</dbReference>
<evidence type="ECO:0000256" key="9">
    <source>
        <dbReference type="HAMAP-Rule" id="MF_00916"/>
    </source>
</evidence>
<keyword evidence="5 9" id="KW-0671">Queuosine biosynthesis</keyword>
<feature type="domain" description="4Fe-4S ferredoxin-type" evidence="10">
    <location>
        <begin position="178"/>
        <end position="211"/>
    </location>
</feature>
<dbReference type="SUPFAM" id="SSF54862">
    <property type="entry name" value="4Fe-4S ferredoxins"/>
    <property type="match status" value="1"/>
</dbReference>
<dbReference type="Gene3D" id="3.30.70.20">
    <property type="match status" value="1"/>
</dbReference>
<dbReference type="PANTHER" id="PTHR30002:SF4">
    <property type="entry name" value="EPOXYQUEUOSINE REDUCTASE"/>
    <property type="match status" value="1"/>
</dbReference>
<comment type="cofactor">
    <cofactor evidence="9">
        <name>cob(II)alamin</name>
        <dbReference type="ChEBI" id="CHEBI:16304"/>
    </cofactor>
</comment>
<keyword evidence="9" id="KW-0170">Cobalt</keyword>
<evidence type="ECO:0000259" key="10">
    <source>
        <dbReference type="PROSITE" id="PS51379"/>
    </source>
</evidence>
<keyword evidence="12" id="KW-1185">Reference proteome</keyword>
<feature type="binding site" evidence="9">
    <location>
        <position position="251"/>
    </location>
    <ligand>
        <name>[4Fe-4S] cluster</name>
        <dbReference type="ChEBI" id="CHEBI:49883"/>
        <label>1</label>
    </ligand>
</feature>
<dbReference type="FunFam" id="3.30.70.20:FF:000017">
    <property type="entry name" value="Epoxyqueuosine reductase"/>
    <property type="match status" value="1"/>
</dbReference>
<feature type="binding site" evidence="9">
    <location>
        <position position="160"/>
    </location>
    <ligand>
        <name>cob(II)alamin</name>
        <dbReference type="ChEBI" id="CHEBI:16304"/>
    </ligand>
</feature>
<keyword evidence="9" id="KW-0846">Cobalamin</keyword>
<evidence type="ECO:0000256" key="4">
    <source>
        <dbReference type="ARBA" id="ARBA00022723"/>
    </source>
</evidence>
<accession>A0A1Y0I655</accession>
<comment type="catalytic activity">
    <reaction evidence="9">
        <text>epoxyqueuosine(34) in tRNA + AH2 = queuosine(34) in tRNA + A + H2O</text>
        <dbReference type="Rhea" id="RHEA:32159"/>
        <dbReference type="Rhea" id="RHEA-COMP:18571"/>
        <dbReference type="Rhea" id="RHEA-COMP:18582"/>
        <dbReference type="ChEBI" id="CHEBI:13193"/>
        <dbReference type="ChEBI" id="CHEBI:15377"/>
        <dbReference type="ChEBI" id="CHEBI:17499"/>
        <dbReference type="ChEBI" id="CHEBI:194431"/>
        <dbReference type="ChEBI" id="CHEBI:194443"/>
        <dbReference type="EC" id="1.17.99.6"/>
    </reaction>
</comment>
<comment type="pathway">
    <text evidence="9">tRNA modification; tRNA-queuosine biosynthesis.</text>
</comment>
<comment type="subunit">
    <text evidence="9">Monomer.</text>
</comment>
<keyword evidence="4 9" id="KW-0479">Metal-binding</keyword>
<sequence>MNFAQLALDIKQWASELGFAQAGITDTDLANTGDRLKQWLAAGYHGEMDYMASHGSKRYNPEELIPGTTRVISVRMDYYPEQRDEGKQQLDTPEKAYISRYTLGRDYHKTIRNRLKQLAQRIQEHVADTQYRVFVDSAPVMERAIAEKAGLGWIGKNTMLISKHAGSYFFLAEIFTNIPLPIDAPDNRNHCGSCQACLSACPTNAFVGPYILDARRCISYLTIELKGSIPTEFRKAMGNRVFGCDDCQISCPWTKFTDNTQEQDFLPRHNLNTADLIELFLWTESEFLDRTAGSAIRRTGYIGWLRNLAVALGNAPSSEAVINALKARQTHPSEVVQEHTNWALEQHTA</sequence>
<proteinExistence type="inferred from homology"/>
<feature type="binding site" evidence="9">
    <location>
        <position position="247"/>
    </location>
    <ligand>
        <name>[4Fe-4S] cluster</name>
        <dbReference type="ChEBI" id="CHEBI:49883"/>
        <label>2</label>
    </ligand>
</feature>
<evidence type="ECO:0000256" key="1">
    <source>
        <dbReference type="ARBA" id="ARBA00022485"/>
    </source>
</evidence>
<dbReference type="GO" id="GO:0046872">
    <property type="term" value="F:metal ion binding"/>
    <property type="evidence" value="ECO:0007669"/>
    <property type="project" value="UniProtKB-KW"/>
</dbReference>
<dbReference type="HAMAP" id="MF_00916">
    <property type="entry name" value="QueG"/>
    <property type="match status" value="1"/>
</dbReference>
<organism evidence="11 12">
    <name type="scientific">Oleiphilus messinensis</name>
    <dbReference type="NCBI Taxonomy" id="141451"/>
    <lineage>
        <taxon>Bacteria</taxon>
        <taxon>Pseudomonadati</taxon>
        <taxon>Pseudomonadota</taxon>
        <taxon>Gammaproteobacteria</taxon>
        <taxon>Oceanospirillales</taxon>
        <taxon>Oleiphilaceae</taxon>
        <taxon>Oleiphilus</taxon>
    </lineage>
</organism>
<keyword evidence="3 9" id="KW-0819">tRNA processing</keyword>
<feature type="binding site" evidence="9">
    <location>
        <position position="191"/>
    </location>
    <ligand>
        <name>[4Fe-4S] cluster</name>
        <dbReference type="ChEBI" id="CHEBI:49883"/>
        <label>1</label>
    </ligand>
</feature>
<dbReference type="GO" id="GO:0051539">
    <property type="term" value="F:4 iron, 4 sulfur cluster binding"/>
    <property type="evidence" value="ECO:0007669"/>
    <property type="project" value="UniProtKB-KW"/>
</dbReference>
<evidence type="ECO:0000256" key="2">
    <source>
        <dbReference type="ARBA" id="ARBA00022490"/>
    </source>
</evidence>
<gene>
    <name evidence="9" type="primary">queG</name>
    <name evidence="11" type="ORF">OLMES_1827</name>
</gene>
<evidence type="ECO:0000256" key="7">
    <source>
        <dbReference type="ARBA" id="ARBA00023004"/>
    </source>
</evidence>
<dbReference type="UniPathway" id="UPA00392"/>
<feature type="binding site" evidence="9">
    <location>
        <position position="244"/>
    </location>
    <ligand>
        <name>[4Fe-4S] cluster</name>
        <dbReference type="ChEBI" id="CHEBI:49883"/>
        <label>2</label>
    </ligand>
</feature>
<dbReference type="GO" id="GO:0008616">
    <property type="term" value="P:tRNA queuosine(34) biosynthetic process"/>
    <property type="evidence" value="ECO:0007669"/>
    <property type="project" value="UniProtKB-UniRule"/>
</dbReference>
<dbReference type="AlphaFoldDB" id="A0A1Y0I655"/>
<evidence type="ECO:0000313" key="11">
    <source>
        <dbReference type="EMBL" id="ARU55901.1"/>
    </source>
</evidence>
<keyword evidence="2 9" id="KW-0963">Cytoplasm</keyword>
<dbReference type="GO" id="GO:0031419">
    <property type="term" value="F:cobalamin binding"/>
    <property type="evidence" value="ECO:0007669"/>
    <property type="project" value="UniProtKB-KW"/>
</dbReference>
<evidence type="ECO:0000256" key="3">
    <source>
        <dbReference type="ARBA" id="ARBA00022694"/>
    </source>
</evidence>
<evidence type="ECO:0000256" key="8">
    <source>
        <dbReference type="ARBA" id="ARBA00023014"/>
    </source>
</evidence>
<feature type="binding site" evidence="9">
    <location>
        <position position="136"/>
    </location>
    <ligand>
        <name>cob(II)alamin</name>
        <dbReference type="ChEBI" id="CHEBI:16304"/>
    </ligand>
</feature>
<dbReference type="InterPro" id="IPR017896">
    <property type="entry name" value="4Fe4S_Fe-S-bd"/>
</dbReference>
<dbReference type="OrthoDB" id="9784571at2"/>
<dbReference type="EC" id="1.17.99.6" evidence="9"/>
<dbReference type="EMBL" id="CP021425">
    <property type="protein sequence ID" value="ARU55901.1"/>
    <property type="molecule type" value="Genomic_DNA"/>
</dbReference>
<comment type="similarity">
    <text evidence="9">Belongs to the QueG family.</text>
</comment>
<dbReference type="Proteomes" id="UP000196027">
    <property type="component" value="Chromosome"/>
</dbReference>
<evidence type="ECO:0000256" key="6">
    <source>
        <dbReference type="ARBA" id="ARBA00023002"/>
    </source>
</evidence>
<dbReference type="InterPro" id="IPR013542">
    <property type="entry name" value="QueG_DUF1730"/>
</dbReference>
<dbReference type="RefSeq" id="WP_087460952.1">
    <property type="nucleotide sequence ID" value="NZ_CP021425.1"/>
</dbReference>
<comment type="function">
    <text evidence="9">Catalyzes the conversion of epoxyqueuosine (oQ) to queuosine (Q), which is a hypermodified base found in the wobble positions of tRNA(Asp), tRNA(Asn), tRNA(His) and tRNA(Tyr).</text>
</comment>
<feature type="binding site" evidence="9">
    <location>
        <position position="226"/>
    </location>
    <ligand>
        <name>tRNA</name>
        <dbReference type="ChEBI" id="CHEBI:17843"/>
    </ligand>
</feature>
<feature type="binding site" evidence="9">
    <location>
        <position position="197"/>
    </location>
    <ligand>
        <name>[4Fe-4S] cluster</name>
        <dbReference type="ChEBI" id="CHEBI:49883"/>
        <label>1</label>
    </ligand>
</feature>
<name>A0A1Y0I655_9GAMM</name>
<reference evidence="11 12" key="1">
    <citation type="submission" date="2017-05" db="EMBL/GenBank/DDBJ databases">
        <title>Genomic insights into alkan degradation activity of Oleiphilus messinensis.</title>
        <authorList>
            <person name="Kozyavkin S.A."/>
            <person name="Slesarev A.I."/>
            <person name="Golyshin P.N."/>
            <person name="Korzhenkov A."/>
            <person name="Golyshina O.N."/>
            <person name="Toshchakov S.V."/>
        </authorList>
    </citation>
    <scope>NUCLEOTIDE SEQUENCE [LARGE SCALE GENOMIC DNA]</scope>
    <source>
        <strain evidence="11 12">ME102</strain>
    </source>
</reference>
<evidence type="ECO:0000256" key="5">
    <source>
        <dbReference type="ARBA" id="ARBA00022785"/>
    </source>
</evidence>
<dbReference type="GO" id="GO:0052693">
    <property type="term" value="F:epoxyqueuosine reductase activity"/>
    <property type="evidence" value="ECO:0007669"/>
    <property type="project" value="UniProtKB-UniRule"/>
</dbReference>
<feature type="binding site" evidence="9">
    <location>
        <position position="217"/>
    </location>
    <ligand>
        <name>[4Fe-4S] cluster</name>
        <dbReference type="ChEBI" id="CHEBI:49883"/>
        <label>2</label>
    </ligand>
</feature>
<keyword evidence="6 9" id="KW-0560">Oxidoreductase</keyword>
<comment type="subcellular location">
    <subcellularLocation>
        <location evidence="9">Cytoplasm</location>
    </subcellularLocation>
</comment>
<feature type="binding site" evidence="9">
    <location>
        <position position="171"/>
    </location>
    <ligand>
        <name>cob(II)alamin</name>
        <dbReference type="ChEBI" id="CHEBI:16304"/>
    </ligand>
</feature>